<dbReference type="EMBL" id="CM004395">
    <property type="protein sequence ID" value="OAY40535.1"/>
    <property type="molecule type" value="Genomic_DNA"/>
</dbReference>
<dbReference type="AlphaFoldDB" id="A0A2C9V790"/>
<protein>
    <submittedName>
        <fullName evidence="2">Uncharacterized protein</fullName>
    </submittedName>
</protein>
<reference evidence="3" key="1">
    <citation type="journal article" date="2016" name="Nat. Biotechnol.">
        <title>Sequencing wild and cultivated cassava and related species reveals extensive interspecific hybridization and genetic diversity.</title>
        <authorList>
            <person name="Bredeson J.V."/>
            <person name="Lyons J.B."/>
            <person name="Prochnik S.E."/>
            <person name="Wu G.A."/>
            <person name="Ha C.M."/>
            <person name="Edsinger-Gonzales E."/>
            <person name="Grimwood J."/>
            <person name="Schmutz J."/>
            <person name="Rabbi I.Y."/>
            <person name="Egesi C."/>
            <person name="Nauluvula P."/>
            <person name="Lebot V."/>
            <person name="Ndunguru J."/>
            <person name="Mkamilo G."/>
            <person name="Bart R.S."/>
            <person name="Setter T.L."/>
            <person name="Gleadow R.M."/>
            <person name="Kulakow P."/>
            <person name="Ferguson M.E."/>
            <person name="Rounsley S."/>
            <person name="Rokhsar D.S."/>
        </authorList>
    </citation>
    <scope>NUCLEOTIDE SEQUENCE [LARGE SCALE GENOMIC DNA]</scope>
    <source>
        <strain evidence="3">cv. AM560-2</strain>
    </source>
</reference>
<accession>A0A2C9V790</accession>
<dbReference type="PANTHER" id="PTHR33659:SF7">
    <property type="entry name" value="PROTEIN, PUTATIVE-RELATED"/>
    <property type="match status" value="1"/>
</dbReference>
<comment type="caution">
    <text evidence="2">The sequence shown here is derived from an EMBL/GenBank/DDBJ whole genome shotgun (WGS) entry which is preliminary data.</text>
</comment>
<feature type="transmembrane region" description="Helical" evidence="1">
    <location>
        <begin position="39"/>
        <end position="62"/>
    </location>
</feature>
<evidence type="ECO:0000313" key="2">
    <source>
        <dbReference type="EMBL" id="OAY40535.1"/>
    </source>
</evidence>
<gene>
    <name evidence="2" type="ORF">MANES_09G029700v8</name>
</gene>
<feature type="transmembrane region" description="Helical" evidence="1">
    <location>
        <begin position="6"/>
        <end position="27"/>
    </location>
</feature>
<organism evidence="2 3">
    <name type="scientific">Manihot esculenta</name>
    <name type="common">Cassava</name>
    <name type="synonym">Jatropha manihot</name>
    <dbReference type="NCBI Taxonomy" id="3983"/>
    <lineage>
        <taxon>Eukaryota</taxon>
        <taxon>Viridiplantae</taxon>
        <taxon>Streptophyta</taxon>
        <taxon>Embryophyta</taxon>
        <taxon>Tracheophyta</taxon>
        <taxon>Spermatophyta</taxon>
        <taxon>Magnoliopsida</taxon>
        <taxon>eudicotyledons</taxon>
        <taxon>Gunneridae</taxon>
        <taxon>Pentapetalae</taxon>
        <taxon>rosids</taxon>
        <taxon>fabids</taxon>
        <taxon>Malpighiales</taxon>
        <taxon>Euphorbiaceae</taxon>
        <taxon>Crotonoideae</taxon>
        <taxon>Manihoteae</taxon>
        <taxon>Manihot</taxon>
    </lineage>
</organism>
<dbReference type="Gramene" id="Manes.09G029700.1.v8.1">
    <property type="protein sequence ID" value="Manes.09G029700.1.v8.1.CDS.1"/>
    <property type="gene ID" value="Manes.09G029700.v8.1"/>
</dbReference>
<keyword evidence="1" id="KW-1133">Transmembrane helix</keyword>
<proteinExistence type="predicted"/>
<dbReference type="Proteomes" id="UP000091857">
    <property type="component" value="Chromosome 9"/>
</dbReference>
<keyword evidence="3" id="KW-1185">Reference proteome</keyword>
<keyword evidence="1" id="KW-0812">Transmembrane</keyword>
<evidence type="ECO:0000256" key="1">
    <source>
        <dbReference type="SAM" id="Phobius"/>
    </source>
</evidence>
<sequence length="63" mass="6585">MAEFGASFAHMVMLLVPLFLVYTRGVMPQDIAPSPAMDTGAALALPVSVALMCSSLIVSLFAI</sequence>
<evidence type="ECO:0000313" key="3">
    <source>
        <dbReference type="Proteomes" id="UP000091857"/>
    </source>
</evidence>
<keyword evidence="1" id="KW-0472">Membrane</keyword>
<dbReference type="PANTHER" id="PTHR33659">
    <property type="entry name" value="PROTEIN, PUTATIVE-RELATED-RELATED"/>
    <property type="match status" value="1"/>
</dbReference>
<name>A0A2C9V790_MANES</name>